<evidence type="ECO:0008006" key="3">
    <source>
        <dbReference type="Google" id="ProtNLM"/>
    </source>
</evidence>
<comment type="caution">
    <text evidence="1">The sequence shown here is derived from an EMBL/GenBank/DDBJ whole genome shotgun (WGS) entry which is preliminary data.</text>
</comment>
<evidence type="ECO:0000313" key="1">
    <source>
        <dbReference type="EMBL" id="MBB6563340.1"/>
    </source>
</evidence>
<accession>A0A7X0UD74</accession>
<protein>
    <recommendedName>
        <fullName evidence="3">Histidine phosphatase superfamily (Branch 1)</fullName>
    </recommendedName>
</protein>
<dbReference type="AlphaFoldDB" id="A0A7X0UD74"/>
<dbReference type="EMBL" id="JACHLK010000018">
    <property type="protein sequence ID" value="MBB6563340.1"/>
    <property type="molecule type" value="Genomic_DNA"/>
</dbReference>
<dbReference type="Proteomes" id="UP000575083">
    <property type="component" value="Unassembled WGS sequence"/>
</dbReference>
<dbReference type="RefSeq" id="WP_184864261.1">
    <property type="nucleotide sequence ID" value="NZ_JACHLK010000018.1"/>
</dbReference>
<dbReference type="Pfam" id="PF00300">
    <property type="entry name" value="His_Phos_1"/>
    <property type="match status" value="1"/>
</dbReference>
<proteinExistence type="predicted"/>
<dbReference type="Gene3D" id="3.40.50.1240">
    <property type="entry name" value="Phosphoglycerate mutase-like"/>
    <property type="match status" value="1"/>
</dbReference>
<dbReference type="CDD" id="cd07067">
    <property type="entry name" value="HP_PGM_like"/>
    <property type="match status" value="1"/>
</dbReference>
<gene>
    <name evidence="1" type="ORF">HNP48_006060</name>
</gene>
<name>A0A7X0UD74_9BURK</name>
<dbReference type="InterPro" id="IPR013078">
    <property type="entry name" value="His_Pase_superF_clade-1"/>
</dbReference>
<reference evidence="1 2" key="1">
    <citation type="submission" date="2020-08" db="EMBL/GenBank/DDBJ databases">
        <title>Functional genomics of gut bacteria from endangered species of beetles.</title>
        <authorList>
            <person name="Carlos-Shanley C."/>
        </authorList>
    </citation>
    <scope>NUCLEOTIDE SEQUENCE [LARGE SCALE GENOMIC DNA]</scope>
    <source>
        <strain evidence="1 2">S00198</strain>
    </source>
</reference>
<keyword evidence="2" id="KW-1185">Reference proteome</keyword>
<sequence>MPTCHRFQDAALGRRTLLGAGLALTTLRAWASQDREAEALLRKGGVVAAFRHALAPGTFDPPRFRLGDCNTQRNLSEEGRAQARRTGAWFKERQLQPAKVLSSPWCRCIDTATLAFAAPQVWPALGSPHGARETTGAEHLRELRQALAAASLRAGSFEAWFTHMFVLADLAGGNTSSGEALILRADAGGRAEVLARLQVS</sequence>
<dbReference type="InterPro" id="IPR029033">
    <property type="entry name" value="His_PPase_superfam"/>
</dbReference>
<evidence type="ECO:0000313" key="2">
    <source>
        <dbReference type="Proteomes" id="UP000575083"/>
    </source>
</evidence>
<organism evidence="1 2">
    <name type="scientific">Acidovorax soli</name>
    <dbReference type="NCBI Taxonomy" id="592050"/>
    <lineage>
        <taxon>Bacteria</taxon>
        <taxon>Pseudomonadati</taxon>
        <taxon>Pseudomonadota</taxon>
        <taxon>Betaproteobacteria</taxon>
        <taxon>Burkholderiales</taxon>
        <taxon>Comamonadaceae</taxon>
        <taxon>Acidovorax</taxon>
    </lineage>
</organism>
<dbReference type="SUPFAM" id="SSF53254">
    <property type="entry name" value="Phosphoglycerate mutase-like"/>
    <property type="match status" value="1"/>
</dbReference>